<organism evidence="1 2">
    <name type="scientific">Nocardia callitridis</name>
    <dbReference type="NCBI Taxonomy" id="648753"/>
    <lineage>
        <taxon>Bacteria</taxon>
        <taxon>Bacillati</taxon>
        <taxon>Actinomycetota</taxon>
        <taxon>Actinomycetes</taxon>
        <taxon>Mycobacteriales</taxon>
        <taxon>Nocardiaceae</taxon>
        <taxon>Nocardia</taxon>
    </lineage>
</organism>
<dbReference type="EMBL" id="BAABJM010000005">
    <property type="protein sequence ID" value="GAA5062944.1"/>
    <property type="molecule type" value="Genomic_DNA"/>
</dbReference>
<dbReference type="RefSeq" id="WP_345497929.1">
    <property type="nucleotide sequence ID" value="NZ_BAABJM010000005.1"/>
</dbReference>
<name>A0ABP9KSD8_9NOCA</name>
<evidence type="ECO:0000313" key="2">
    <source>
        <dbReference type="Proteomes" id="UP001500603"/>
    </source>
</evidence>
<proteinExistence type="predicted"/>
<reference evidence="2" key="1">
    <citation type="journal article" date="2019" name="Int. J. Syst. Evol. Microbiol.">
        <title>The Global Catalogue of Microorganisms (GCM) 10K type strain sequencing project: providing services to taxonomists for standard genome sequencing and annotation.</title>
        <authorList>
            <consortium name="The Broad Institute Genomics Platform"/>
            <consortium name="The Broad Institute Genome Sequencing Center for Infectious Disease"/>
            <person name="Wu L."/>
            <person name="Ma J."/>
        </authorList>
    </citation>
    <scope>NUCLEOTIDE SEQUENCE [LARGE SCALE GENOMIC DNA]</scope>
    <source>
        <strain evidence="2">JCM 18298</strain>
    </source>
</reference>
<comment type="caution">
    <text evidence="1">The sequence shown here is derived from an EMBL/GenBank/DDBJ whole genome shotgun (WGS) entry which is preliminary data.</text>
</comment>
<sequence>MSDSQDSATAYVIEVLEAKGTATRDDFDVEGIVAESHAVANSWNFRSIEDTTFWQIAARFLKL</sequence>
<dbReference type="Proteomes" id="UP001500603">
    <property type="component" value="Unassembled WGS sequence"/>
</dbReference>
<accession>A0ABP9KSD8</accession>
<keyword evidence="2" id="KW-1185">Reference proteome</keyword>
<gene>
    <name evidence="1" type="ORF">GCM10023318_47060</name>
</gene>
<protein>
    <submittedName>
        <fullName evidence="1">Uncharacterized protein</fullName>
    </submittedName>
</protein>
<evidence type="ECO:0000313" key="1">
    <source>
        <dbReference type="EMBL" id="GAA5062944.1"/>
    </source>
</evidence>